<comment type="pathway">
    <text evidence="1 8">Amino-acid biosynthesis; L-arginine biosynthesis; carbamoyl phosphate from bicarbonate: step 1/1.</text>
</comment>
<dbReference type="Gene3D" id="3.40.50.880">
    <property type="match status" value="1"/>
</dbReference>
<dbReference type="InterPro" id="IPR017926">
    <property type="entry name" value="GATASE"/>
</dbReference>
<keyword evidence="6 8" id="KW-0315">Glutamine amidotransferase</keyword>
<dbReference type="RefSeq" id="WP_021731511.1">
    <property type="nucleotide sequence ID" value="NZ_AVAI01000119.1"/>
</dbReference>
<dbReference type="Proteomes" id="UP000236162">
    <property type="component" value="Unassembled WGS sequence"/>
</dbReference>
<dbReference type="PROSITE" id="PS51273">
    <property type="entry name" value="GATASE_TYPE_1"/>
    <property type="match status" value="1"/>
</dbReference>
<feature type="domain" description="Carbamoyl-phosphate synthase small subunit N-terminal" evidence="9">
    <location>
        <begin position="2"/>
        <end position="132"/>
    </location>
</feature>
<evidence type="ECO:0000313" key="15">
    <source>
        <dbReference type="Proteomes" id="UP000292648"/>
    </source>
</evidence>
<dbReference type="GO" id="GO:0006526">
    <property type="term" value="P:L-arginine biosynthetic process"/>
    <property type="evidence" value="ECO:0007669"/>
    <property type="project" value="UniProtKB-UniRule"/>
</dbReference>
<dbReference type="PRINTS" id="PR00099">
    <property type="entry name" value="CPSGATASE"/>
</dbReference>
<evidence type="ECO:0000256" key="5">
    <source>
        <dbReference type="ARBA" id="ARBA00022840"/>
    </source>
</evidence>
<protein>
    <recommendedName>
        <fullName evidence="8">Carbamoyl phosphate synthase small chain</fullName>
        <ecNumber evidence="8">6.3.5.5</ecNumber>
    </recommendedName>
    <alternativeName>
        <fullName evidence="8">Carbamoyl phosphate synthetase glutamine chain</fullName>
    </alternativeName>
</protein>
<dbReference type="GO" id="GO:0044205">
    <property type="term" value="P:'de novo' UMP biosynthetic process"/>
    <property type="evidence" value="ECO:0007669"/>
    <property type="project" value="UniProtKB-UniRule"/>
</dbReference>
<feature type="active site" evidence="8">
    <location>
        <position position="333"/>
    </location>
</feature>
<dbReference type="EMBL" id="BDOR01000001">
    <property type="protein sequence ID" value="GBF00798.1"/>
    <property type="molecule type" value="Genomic_DNA"/>
</dbReference>
<dbReference type="UniPathway" id="UPA00070">
    <property type="reaction ID" value="UER00115"/>
</dbReference>
<evidence type="ECO:0000313" key="12">
    <source>
        <dbReference type="EMBL" id="TBX42628.1"/>
    </source>
</evidence>
<evidence type="ECO:0000256" key="4">
    <source>
        <dbReference type="ARBA" id="ARBA00022741"/>
    </source>
</evidence>
<feature type="binding site" evidence="8">
    <location>
        <position position="220"/>
    </location>
    <ligand>
        <name>L-glutamine</name>
        <dbReference type="ChEBI" id="CHEBI:58359"/>
    </ligand>
</feature>
<dbReference type="InterPro" id="IPR006274">
    <property type="entry name" value="CarbamoylP_synth_ssu"/>
</dbReference>
<dbReference type="EC" id="6.3.5.5" evidence="8"/>
<dbReference type="HOGENOM" id="CLU_035901_1_1_9"/>
<proteinExistence type="inferred from homology"/>
<organism evidence="12 15">
    <name type="scientific">Lactiplantibacillus paraplantarum</name>
    <dbReference type="NCBI Taxonomy" id="60520"/>
    <lineage>
        <taxon>Bacteria</taxon>
        <taxon>Bacillati</taxon>
        <taxon>Bacillota</taxon>
        <taxon>Bacilli</taxon>
        <taxon>Lactobacillales</taxon>
        <taxon>Lactobacillaceae</taxon>
        <taxon>Lactiplantibacillus</taxon>
    </lineage>
</organism>
<feature type="binding site" evidence="8">
    <location>
        <position position="291"/>
    </location>
    <ligand>
        <name>L-glutamine</name>
        <dbReference type="ChEBI" id="CHEBI:58359"/>
    </ligand>
</feature>
<dbReference type="Pfam" id="PF00117">
    <property type="entry name" value="GATase"/>
    <property type="match status" value="1"/>
</dbReference>
<evidence type="ECO:0000259" key="9">
    <source>
        <dbReference type="SMART" id="SM01097"/>
    </source>
</evidence>
<dbReference type="Pfam" id="PF00988">
    <property type="entry name" value="CPSase_sm_chain"/>
    <property type="match status" value="1"/>
</dbReference>
<feature type="binding site" evidence="8">
    <location>
        <position position="247"/>
    </location>
    <ligand>
        <name>L-glutamine</name>
        <dbReference type="ChEBI" id="CHEBI:58359"/>
    </ligand>
</feature>
<accession>A0A098R4I8</accession>
<reference evidence="12 15" key="3">
    <citation type="submission" date="2019-01" db="EMBL/GenBank/DDBJ databases">
        <title>Draft genome sequence of Lactobacillus paraplantarum OSY-TC318, a Producer of the novel lantibiotic Paraplantaracin TC318.</title>
        <authorList>
            <person name="Hussein W.E."/>
            <person name="Huang E."/>
            <person name="Yousef A.E."/>
        </authorList>
    </citation>
    <scope>NUCLEOTIDE SEQUENCE [LARGE SCALE GENOMIC DNA]</scope>
    <source>
        <strain evidence="12 15">OSY-TC318</strain>
    </source>
</reference>
<sequence length="360" mass="39200">MADRYLILEDGSAYLGEGFGSPAVSTGEIVVNTSMTGYQEIITNQIYHNQIVAFTQPTIGSYGINHDSYESILPTVKGVVVRDVASISTNRQRRWSLDQYLKQQNIPGISHIDTRHLAKQLRASGPMKASIVDVADAHAFDQLGATVLTNQQVAAVATPKPFPNPGTGLNVVVIDFGLKHGILRELSKRACNVTVLPYTATTEEILNLDPDGVVLSTGPGKPQDLPASVTEMIKNIQNRVPLFAIGLGHELFAMANGAQIMKLSPEHHGANHPIREVITNQIIYASQGQGFAVDADTVDRNKLITTFVDLIDGTIQGLRLRDFPAFSVQFFPDGAPGPTETRDIFDEFVESMQQARGPIW</sequence>
<feature type="region of interest" description="CPSase" evidence="8">
    <location>
        <begin position="1"/>
        <end position="169"/>
    </location>
</feature>
<name>A0A098R4I8_9LACO</name>
<comment type="similarity">
    <text evidence="2 8">Belongs to the CarA family.</text>
</comment>
<dbReference type="EMBL" id="SEHH01000057">
    <property type="protein sequence ID" value="TBX42628.1"/>
    <property type="molecule type" value="Genomic_DNA"/>
</dbReference>
<dbReference type="GeneID" id="79807347"/>
<feature type="binding site" evidence="8">
    <location>
        <position position="218"/>
    </location>
    <ligand>
        <name>L-glutamine</name>
        <dbReference type="ChEBI" id="CHEBI:58359"/>
    </ligand>
</feature>
<keyword evidence="8" id="KW-0665">Pyrimidine biosynthesis</keyword>
<comment type="catalytic activity">
    <reaction evidence="8">
        <text>L-glutamine + H2O = L-glutamate + NH4(+)</text>
        <dbReference type="Rhea" id="RHEA:15889"/>
        <dbReference type="ChEBI" id="CHEBI:15377"/>
        <dbReference type="ChEBI" id="CHEBI:28938"/>
        <dbReference type="ChEBI" id="CHEBI:29985"/>
        <dbReference type="ChEBI" id="CHEBI:58359"/>
    </reaction>
</comment>
<dbReference type="KEGG" id="lpx:ASU28_07405"/>
<keyword evidence="4 8" id="KW-0547">Nucleotide-binding</keyword>
<evidence type="ECO:0000256" key="1">
    <source>
        <dbReference type="ARBA" id="ARBA00005077"/>
    </source>
</evidence>
<comment type="subunit">
    <text evidence="8">Composed of two chains; the small (or glutamine) chain promotes the hydrolysis of glutamine to ammonia, which is used by the large (or ammonia) chain to synthesize carbamoyl phosphate. Tetramer of heterodimers (alpha,beta)4.</text>
</comment>
<reference evidence="11 13" key="1">
    <citation type="submission" date="2017-04" db="EMBL/GenBank/DDBJ databases">
        <title>In vitro and in silico characterization of Lactobacillus paraplantarum D2-1, a starter culture for soymilk fermentation.</title>
        <authorList>
            <person name="Endo A."/>
            <person name="Sasaki F."/>
            <person name="Maeno S."/>
            <person name="Kanesaki Y."/>
            <person name="Kubota E."/>
            <person name="Torres G.A."/>
            <person name="Tomita S."/>
            <person name="Nakagawa J."/>
        </authorList>
    </citation>
    <scope>NUCLEOTIDE SEQUENCE [LARGE SCALE GENOMIC DNA]</scope>
    <source>
        <strain evidence="11 13">D2-1</strain>
    </source>
</reference>
<gene>
    <name evidence="11" type="primary">carA_1</name>
    <name evidence="8" type="synonym">carA</name>
    <name evidence="12" type="ORF">EUZ87_07730</name>
    <name evidence="10" type="ORF">LP667_07380</name>
    <name evidence="11" type="ORF">LPPLD21_00300</name>
</gene>
<dbReference type="NCBIfam" id="NF009475">
    <property type="entry name" value="PRK12838.1"/>
    <property type="match status" value="1"/>
</dbReference>
<dbReference type="Proteomes" id="UP000292648">
    <property type="component" value="Unassembled WGS sequence"/>
</dbReference>
<dbReference type="GO" id="GO:0005524">
    <property type="term" value="F:ATP binding"/>
    <property type="evidence" value="ECO:0007669"/>
    <property type="project" value="UniProtKB-UniRule"/>
</dbReference>
<reference evidence="10 14" key="2">
    <citation type="submission" date="2018-10" db="EMBL/GenBank/DDBJ databases">
        <title>Genome seuquencing of Lactobacillus species.</title>
        <authorList>
            <person name="Baek C."/>
            <person name="Yi H."/>
        </authorList>
    </citation>
    <scope>NUCLEOTIDE SEQUENCE [LARGE SCALE GENOMIC DNA]</scope>
    <source>
        <strain evidence="10 14">DSM 10667</strain>
    </source>
</reference>
<evidence type="ECO:0000256" key="6">
    <source>
        <dbReference type="ARBA" id="ARBA00022962"/>
    </source>
</evidence>
<comment type="catalytic activity">
    <reaction evidence="7 8">
        <text>hydrogencarbonate + L-glutamine + 2 ATP + H2O = carbamoyl phosphate + L-glutamate + 2 ADP + phosphate + 2 H(+)</text>
        <dbReference type="Rhea" id="RHEA:18633"/>
        <dbReference type="ChEBI" id="CHEBI:15377"/>
        <dbReference type="ChEBI" id="CHEBI:15378"/>
        <dbReference type="ChEBI" id="CHEBI:17544"/>
        <dbReference type="ChEBI" id="CHEBI:29985"/>
        <dbReference type="ChEBI" id="CHEBI:30616"/>
        <dbReference type="ChEBI" id="CHEBI:43474"/>
        <dbReference type="ChEBI" id="CHEBI:58228"/>
        <dbReference type="ChEBI" id="CHEBI:58359"/>
        <dbReference type="ChEBI" id="CHEBI:456216"/>
        <dbReference type="EC" id="6.3.5.5"/>
    </reaction>
</comment>
<dbReference type="NCBIfam" id="TIGR01368">
    <property type="entry name" value="CPSaseIIsmall"/>
    <property type="match status" value="1"/>
</dbReference>
<dbReference type="Proteomes" id="UP000277896">
    <property type="component" value="Chromosome"/>
</dbReference>
<dbReference type="CDD" id="cd01744">
    <property type="entry name" value="GATase1_CPSase"/>
    <property type="match status" value="1"/>
</dbReference>
<evidence type="ECO:0000313" key="14">
    <source>
        <dbReference type="Proteomes" id="UP000277896"/>
    </source>
</evidence>
<dbReference type="InterPro" id="IPR035686">
    <property type="entry name" value="CPSase_GATase1"/>
</dbReference>
<dbReference type="PANTHER" id="PTHR43418:SF7">
    <property type="entry name" value="CARBAMOYL-PHOSPHATE SYNTHASE SMALL CHAIN"/>
    <property type="match status" value="1"/>
</dbReference>
<evidence type="ECO:0000313" key="11">
    <source>
        <dbReference type="EMBL" id="GBF00798.1"/>
    </source>
</evidence>
<dbReference type="InterPro" id="IPR002474">
    <property type="entry name" value="CarbamoylP_synth_ssu_N"/>
</dbReference>
<comment type="function">
    <text evidence="8">Small subunit of the glutamine-dependent carbamoyl phosphate synthetase (CPSase). CPSase catalyzes the formation of carbamoyl phosphate from the ammonia moiety of glutamine, carbonate, and phosphate donated by ATP, constituting the first step of 2 biosynthetic pathways, one leading to arginine and/or urea and the other to pyrimidine nucleotides. The small subunit (glutamine amidotransferase) binds and cleaves glutamine to supply the large subunit with the substrate ammonia.</text>
</comment>
<dbReference type="InterPro" id="IPR029062">
    <property type="entry name" value="Class_I_gatase-like"/>
</dbReference>
<dbReference type="EMBL" id="CP032744">
    <property type="protein sequence ID" value="AYJ38645.1"/>
    <property type="molecule type" value="Genomic_DNA"/>
</dbReference>
<keyword evidence="13" id="KW-1185">Reference proteome</keyword>
<dbReference type="AlphaFoldDB" id="A0A098R4I8"/>
<evidence type="ECO:0000256" key="2">
    <source>
        <dbReference type="ARBA" id="ARBA00007800"/>
    </source>
</evidence>
<keyword evidence="5 8" id="KW-0067">ATP-binding</keyword>
<dbReference type="InterPro" id="IPR050472">
    <property type="entry name" value="Anth_synth/Amidotransfase"/>
</dbReference>
<keyword evidence="3 8" id="KW-0436">Ligase</keyword>
<evidence type="ECO:0000256" key="7">
    <source>
        <dbReference type="ARBA" id="ARBA00048816"/>
    </source>
</evidence>
<keyword evidence="8" id="KW-0028">Amino-acid biosynthesis</keyword>
<dbReference type="InterPro" id="IPR036480">
    <property type="entry name" value="CarbP_synth_ssu_N_sf"/>
</dbReference>
<dbReference type="SUPFAM" id="SSF52021">
    <property type="entry name" value="Carbamoyl phosphate synthetase, small subunit N-terminal domain"/>
    <property type="match status" value="1"/>
</dbReference>
<dbReference type="SMART" id="SM01097">
    <property type="entry name" value="CPSase_sm_chain"/>
    <property type="match status" value="1"/>
</dbReference>
<keyword evidence="8" id="KW-0055">Arginine biosynthesis</keyword>
<dbReference type="HAMAP" id="MF_01209">
    <property type="entry name" value="CPSase_S_chain"/>
    <property type="match status" value="1"/>
</dbReference>
<dbReference type="Gene3D" id="3.50.30.20">
    <property type="entry name" value="Carbamoyl-phosphate synthase small subunit, N-terminal domain"/>
    <property type="match status" value="1"/>
</dbReference>
<comment type="caution">
    <text evidence="8">Lacks conserved residue(s) required for the propagation of feature annotation.</text>
</comment>
<dbReference type="GO" id="GO:0004088">
    <property type="term" value="F:carbamoyl-phosphate synthase (glutamine-hydrolyzing) activity"/>
    <property type="evidence" value="ECO:0007669"/>
    <property type="project" value="UniProtKB-UniRule"/>
</dbReference>
<dbReference type="UniPathway" id="UPA00068">
    <property type="reaction ID" value="UER00171"/>
</dbReference>
<evidence type="ECO:0000313" key="13">
    <source>
        <dbReference type="Proteomes" id="UP000236162"/>
    </source>
</evidence>
<evidence type="ECO:0000256" key="3">
    <source>
        <dbReference type="ARBA" id="ARBA00022598"/>
    </source>
</evidence>
<evidence type="ECO:0000256" key="8">
    <source>
        <dbReference type="HAMAP-Rule" id="MF_01209"/>
    </source>
</evidence>
<feature type="binding site" evidence="8">
    <location>
        <position position="290"/>
    </location>
    <ligand>
        <name>L-glutamine</name>
        <dbReference type="ChEBI" id="CHEBI:58359"/>
    </ligand>
</feature>
<dbReference type="eggNOG" id="COG0505">
    <property type="taxonomic scope" value="Bacteria"/>
</dbReference>
<comment type="pathway">
    <text evidence="8">Pyrimidine metabolism; UMP biosynthesis via de novo pathway; (S)-dihydroorotate from bicarbonate: step 1/3.</text>
</comment>
<dbReference type="GO" id="GO:0006207">
    <property type="term" value="P:'de novo' pyrimidine nucleobase biosynthetic process"/>
    <property type="evidence" value="ECO:0007669"/>
    <property type="project" value="InterPro"/>
</dbReference>
<dbReference type="GO" id="GO:0006541">
    <property type="term" value="P:glutamine metabolic process"/>
    <property type="evidence" value="ECO:0007669"/>
    <property type="project" value="InterPro"/>
</dbReference>
<dbReference type="PRINTS" id="PR00096">
    <property type="entry name" value="GATASE"/>
</dbReference>
<dbReference type="PANTHER" id="PTHR43418">
    <property type="entry name" value="MULTIFUNCTIONAL TRYPTOPHAN BIOSYNTHESIS PROTEIN-RELATED"/>
    <property type="match status" value="1"/>
</dbReference>
<evidence type="ECO:0000313" key="10">
    <source>
        <dbReference type="EMBL" id="AYJ38645.1"/>
    </source>
</evidence>
<dbReference type="SUPFAM" id="SSF52317">
    <property type="entry name" value="Class I glutamine amidotransferase-like"/>
    <property type="match status" value="1"/>
</dbReference>